<accession>A0AAV6N9I7</accession>
<feature type="signal peptide" evidence="2">
    <location>
        <begin position="1"/>
        <end position="15"/>
    </location>
</feature>
<reference evidence="4 5" key="1">
    <citation type="journal article" date="2021" name="Hortic Res">
        <title>The domestication of Cucurbita argyrosperma as revealed by the genome of its wild relative.</title>
        <authorList>
            <person name="Barrera-Redondo J."/>
            <person name="Sanchez-de la Vega G."/>
            <person name="Aguirre-Liguori J.A."/>
            <person name="Castellanos-Morales G."/>
            <person name="Gutierrez-Guerrero Y.T."/>
            <person name="Aguirre-Dugua X."/>
            <person name="Aguirre-Planter E."/>
            <person name="Tenaillon M.I."/>
            <person name="Lira-Saade R."/>
            <person name="Eguiarte L.E."/>
        </authorList>
    </citation>
    <scope>NUCLEOTIDE SEQUENCE [LARGE SCALE GENOMIC DNA]</scope>
    <source>
        <strain evidence="4">JBR-2021</strain>
    </source>
</reference>
<protein>
    <recommendedName>
        <fullName evidence="3">PGG domain-containing protein</fullName>
    </recommendedName>
</protein>
<comment type="caution">
    <text evidence="4">The sequence shown here is derived from an EMBL/GenBank/DDBJ whole genome shotgun (WGS) entry which is preliminary data.</text>
</comment>
<dbReference type="EMBL" id="JAGKQH010000008">
    <property type="protein sequence ID" value="KAG6593427.1"/>
    <property type="molecule type" value="Genomic_DNA"/>
</dbReference>
<dbReference type="AlphaFoldDB" id="A0AAV6N9I7"/>
<feature type="transmembrane region" description="Helical" evidence="1">
    <location>
        <begin position="79"/>
        <end position="105"/>
    </location>
</feature>
<dbReference type="PANTHER" id="PTHR24177">
    <property type="entry name" value="CASKIN"/>
    <property type="match status" value="1"/>
</dbReference>
<feature type="transmembrane region" description="Helical" evidence="1">
    <location>
        <begin position="37"/>
        <end position="59"/>
    </location>
</feature>
<name>A0AAV6N9I7_9ROSI</name>
<evidence type="ECO:0000313" key="4">
    <source>
        <dbReference type="EMBL" id="KAG6593427.1"/>
    </source>
</evidence>
<proteinExistence type="predicted"/>
<evidence type="ECO:0000259" key="3">
    <source>
        <dbReference type="Pfam" id="PF13962"/>
    </source>
</evidence>
<feature type="chain" id="PRO_5043394923" description="PGG domain-containing protein" evidence="2">
    <location>
        <begin position="16"/>
        <end position="132"/>
    </location>
</feature>
<dbReference type="InterPro" id="IPR026961">
    <property type="entry name" value="PGG_dom"/>
</dbReference>
<dbReference type="GO" id="GO:0016020">
    <property type="term" value="C:membrane"/>
    <property type="evidence" value="ECO:0007669"/>
    <property type="project" value="TreeGrafter"/>
</dbReference>
<evidence type="ECO:0000256" key="1">
    <source>
        <dbReference type="SAM" id="Phobius"/>
    </source>
</evidence>
<dbReference type="Proteomes" id="UP000685013">
    <property type="component" value="Chromosome 8"/>
</dbReference>
<keyword evidence="1" id="KW-0472">Membrane</keyword>
<evidence type="ECO:0000256" key="2">
    <source>
        <dbReference type="SAM" id="SignalP"/>
    </source>
</evidence>
<feature type="domain" description="PGG" evidence="3">
    <location>
        <begin position="1"/>
        <end position="103"/>
    </location>
</feature>
<dbReference type="Pfam" id="PF13962">
    <property type="entry name" value="PGG"/>
    <property type="match status" value="1"/>
</dbReference>
<dbReference type="PANTHER" id="PTHR24177:SF292">
    <property type="entry name" value="ANKYRIN REPEAT FAMILY PROTEIN-RELATED"/>
    <property type="match status" value="1"/>
</dbReference>
<sequence length="132" mass="14388">MLVATLIATVVFAAAFTVPGGNDDKEGIPIFWQNKMFTVFVISDVAALVLSTTSILMFLSILTSRYAEKDFLVSLPTKLLFGLLTLFVSIACMVVAFGAAFFIAYDKTKDQDSTGHWNSSDPSTWVFLSVSL</sequence>
<keyword evidence="1" id="KW-0812">Transmembrane</keyword>
<gene>
    <name evidence="4" type="ORF">SDJN03_12903</name>
</gene>
<evidence type="ECO:0000313" key="5">
    <source>
        <dbReference type="Proteomes" id="UP000685013"/>
    </source>
</evidence>
<keyword evidence="5" id="KW-1185">Reference proteome</keyword>
<keyword evidence="1" id="KW-1133">Transmembrane helix</keyword>
<organism evidence="4 5">
    <name type="scientific">Cucurbita argyrosperma subsp. sororia</name>
    <dbReference type="NCBI Taxonomy" id="37648"/>
    <lineage>
        <taxon>Eukaryota</taxon>
        <taxon>Viridiplantae</taxon>
        <taxon>Streptophyta</taxon>
        <taxon>Embryophyta</taxon>
        <taxon>Tracheophyta</taxon>
        <taxon>Spermatophyta</taxon>
        <taxon>Magnoliopsida</taxon>
        <taxon>eudicotyledons</taxon>
        <taxon>Gunneridae</taxon>
        <taxon>Pentapetalae</taxon>
        <taxon>rosids</taxon>
        <taxon>fabids</taxon>
        <taxon>Cucurbitales</taxon>
        <taxon>Cucurbitaceae</taxon>
        <taxon>Cucurbiteae</taxon>
        <taxon>Cucurbita</taxon>
    </lineage>
</organism>
<feature type="non-terminal residue" evidence="4">
    <location>
        <position position="1"/>
    </location>
</feature>
<keyword evidence="2" id="KW-0732">Signal</keyword>